<accession>A0A0W0VNF2</accession>
<comment type="caution">
    <text evidence="2">The sequence shown here is derived from an EMBL/GenBank/DDBJ whole genome shotgun (WGS) entry which is preliminary data.</text>
</comment>
<keyword evidence="1" id="KW-1133">Transmembrane helix</keyword>
<sequence>MFGALFHSYILAQVFGLYLLFMSVILLSRTPYYRALVQNMTAQNPGILTGASFGLLLGLLLVVVHNFWVWEPRVFITIISWIILIKSLIWLSFPEKMLKFTQKTVAGPAYYVIIALMFIVGVILITKGFYLYIPDEHIPFD</sequence>
<feature type="transmembrane region" description="Helical" evidence="1">
    <location>
        <begin position="47"/>
        <end position="68"/>
    </location>
</feature>
<dbReference type="PATRIC" id="fig|45068.5.peg.873"/>
<dbReference type="Proteomes" id="UP000054997">
    <property type="component" value="Unassembled WGS sequence"/>
</dbReference>
<feature type="transmembrane region" description="Helical" evidence="1">
    <location>
        <begin position="6"/>
        <end position="27"/>
    </location>
</feature>
<protein>
    <submittedName>
        <fullName evidence="2">Integral membrane protein (PIN domain superfamily)</fullName>
    </submittedName>
</protein>
<proteinExistence type="predicted"/>
<name>A0A0W0VNF2_9GAMM</name>
<dbReference type="AlphaFoldDB" id="A0A0W0VNF2"/>
<gene>
    <name evidence="2" type="ORF">Llon_0817</name>
</gene>
<evidence type="ECO:0000313" key="2">
    <source>
        <dbReference type="EMBL" id="KTD21652.1"/>
    </source>
</evidence>
<evidence type="ECO:0000256" key="1">
    <source>
        <dbReference type="SAM" id="Phobius"/>
    </source>
</evidence>
<dbReference type="OrthoDB" id="5637501at2"/>
<reference evidence="2 3" key="1">
    <citation type="submission" date="2015-11" db="EMBL/GenBank/DDBJ databases">
        <title>Genomic analysis of 38 Legionella species identifies large and diverse effector repertoires.</title>
        <authorList>
            <person name="Burstein D."/>
            <person name="Amaro F."/>
            <person name="Zusman T."/>
            <person name="Lifshitz Z."/>
            <person name="Cohen O."/>
            <person name="Gilbert J.A."/>
            <person name="Pupko T."/>
            <person name="Shuman H.A."/>
            <person name="Segal G."/>
        </authorList>
    </citation>
    <scope>NUCLEOTIDE SEQUENCE [LARGE SCALE GENOMIC DNA]</scope>
    <source>
        <strain evidence="2 3">ATCC 49505</strain>
    </source>
</reference>
<dbReference type="RefSeq" id="WP_058528821.1">
    <property type="nucleotide sequence ID" value="NZ_CAAAHZ010000002.1"/>
</dbReference>
<organism evidence="2 3">
    <name type="scientific">Legionella londiniensis</name>
    <dbReference type="NCBI Taxonomy" id="45068"/>
    <lineage>
        <taxon>Bacteria</taxon>
        <taxon>Pseudomonadati</taxon>
        <taxon>Pseudomonadota</taxon>
        <taxon>Gammaproteobacteria</taxon>
        <taxon>Legionellales</taxon>
        <taxon>Legionellaceae</taxon>
        <taxon>Legionella</taxon>
    </lineage>
</organism>
<feature type="transmembrane region" description="Helical" evidence="1">
    <location>
        <begin position="74"/>
        <end position="93"/>
    </location>
</feature>
<dbReference type="EMBL" id="LNYK01000014">
    <property type="protein sequence ID" value="KTD21652.1"/>
    <property type="molecule type" value="Genomic_DNA"/>
</dbReference>
<keyword evidence="1" id="KW-0812">Transmembrane</keyword>
<evidence type="ECO:0000313" key="3">
    <source>
        <dbReference type="Proteomes" id="UP000054997"/>
    </source>
</evidence>
<keyword evidence="3" id="KW-1185">Reference proteome</keyword>
<keyword evidence="1" id="KW-0472">Membrane</keyword>
<feature type="transmembrane region" description="Helical" evidence="1">
    <location>
        <begin position="105"/>
        <end position="133"/>
    </location>
</feature>